<feature type="compositionally biased region" description="Low complexity" evidence="1">
    <location>
        <begin position="43"/>
        <end position="84"/>
    </location>
</feature>
<dbReference type="GO" id="GO:0004525">
    <property type="term" value="F:ribonuclease III activity"/>
    <property type="evidence" value="ECO:0007669"/>
    <property type="project" value="InterPro"/>
</dbReference>
<dbReference type="KEGG" id="kdj:28970784"/>
<dbReference type="SUPFAM" id="SSF69065">
    <property type="entry name" value="RNase III domain-like"/>
    <property type="match status" value="1"/>
</dbReference>
<feature type="domain" description="RNase III" evidence="2">
    <location>
        <begin position="125"/>
        <end position="305"/>
    </location>
</feature>
<dbReference type="GO" id="GO:0005762">
    <property type="term" value="C:mitochondrial large ribosomal subunit"/>
    <property type="evidence" value="ECO:0007669"/>
    <property type="project" value="InterPro"/>
</dbReference>
<dbReference type="Pfam" id="PF14622">
    <property type="entry name" value="Ribonucleas_3_3"/>
    <property type="match status" value="1"/>
</dbReference>
<dbReference type="Proteomes" id="UP000078595">
    <property type="component" value="Chromosome 11"/>
</dbReference>
<evidence type="ECO:0000313" key="5">
    <source>
        <dbReference type="Proteomes" id="UP000078595"/>
    </source>
</evidence>
<dbReference type="Gene3D" id="1.10.1520.10">
    <property type="entry name" value="Ribonuclease III domain"/>
    <property type="match status" value="1"/>
</dbReference>
<feature type="region of interest" description="Disordered" evidence="1">
    <location>
        <begin position="1"/>
        <end position="103"/>
    </location>
</feature>
<dbReference type="InterPro" id="IPR000999">
    <property type="entry name" value="RNase_III_dom"/>
</dbReference>
<accession>A0A1A5ZWY7</accession>
<keyword evidence="5" id="KW-1185">Reference proteome</keyword>
<protein>
    <recommendedName>
        <fullName evidence="2">RNase III domain-containing protein</fullName>
    </recommendedName>
</protein>
<reference evidence="3" key="1">
    <citation type="submission" date="2013-07" db="EMBL/GenBank/DDBJ databases">
        <title>The Genome Sequence of Cryptococcus dejecticola CBS10117.</title>
        <authorList>
            <consortium name="The Broad Institute Genome Sequencing Platform"/>
            <person name="Cuomo C."/>
            <person name="Litvintseva A."/>
            <person name="Chen Y."/>
            <person name="Heitman J."/>
            <person name="Sun S."/>
            <person name="Springer D."/>
            <person name="Dromer F."/>
            <person name="Young S.K."/>
            <person name="Zeng Q."/>
            <person name="Gargeya S."/>
            <person name="Fitzgerald M."/>
            <person name="Abouelleil A."/>
            <person name="Alvarado L."/>
            <person name="Berlin A.M."/>
            <person name="Chapman S.B."/>
            <person name="Dewar J."/>
            <person name="Goldberg J."/>
            <person name="Griggs A."/>
            <person name="Gujja S."/>
            <person name="Hansen M."/>
            <person name="Howarth C."/>
            <person name="Imamovic A."/>
            <person name="Larimer J."/>
            <person name="McCowan C."/>
            <person name="Murphy C."/>
            <person name="Pearson M."/>
            <person name="Priest M."/>
            <person name="Roberts A."/>
            <person name="Saif S."/>
            <person name="Shea T."/>
            <person name="Sykes S."/>
            <person name="Wortman J."/>
            <person name="Nusbaum C."/>
            <person name="Birren B."/>
        </authorList>
    </citation>
    <scope>NUCLEOTIDE SEQUENCE [LARGE SCALE GENOMIC DNA]</scope>
    <source>
        <strain evidence="3">CBS 10117</strain>
    </source>
</reference>
<evidence type="ECO:0000313" key="4">
    <source>
        <dbReference type="EMBL" id="WWC65968.1"/>
    </source>
</evidence>
<dbReference type="GO" id="GO:0006396">
    <property type="term" value="P:RNA processing"/>
    <property type="evidence" value="ECO:0007669"/>
    <property type="project" value="InterPro"/>
</dbReference>
<dbReference type="PANTHER" id="PTHR28160:SF1">
    <property type="entry name" value="LARGE RIBOSOMAL SUBUNIT PROTEIN ML57"/>
    <property type="match status" value="1"/>
</dbReference>
<dbReference type="GO" id="GO:0032543">
    <property type="term" value="P:mitochondrial translation"/>
    <property type="evidence" value="ECO:0007669"/>
    <property type="project" value="InterPro"/>
</dbReference>
<reference evidence="4" key="3">
    <citation type="submission" date="2024-02" db="EMBL/GenBank/DDBJ databases">
        <title>Comparative genomics of Cryptococcus and Kwoniella reveals pathogenesis evolution and contrasting modes of karyotype evolution via chromosome fusion or intercentromeric recombination.</title>
        <authorList>
            <person name="Coelho M.A."/>
            <person name="David-Palma M."/>
            <person name="Shea T."/>
            <person name="Bowers K."/>
            <person name="McGinley-Smith S."/>
            <person name="Mohammad A.W."/>
            <person name="Gnirke A."/>
            <person name="Yurkov A.M."/>
            <person name="Nowrousian M."/>
            <person name="Sun S."/>
            <person name="Cuomo C.A."/>
            <person name="Heitman J."/>
        </authorList>
    </citation>
    <scope>NUCLEOTIDE SEQUENCE</scope>
    <source>
        <strain evidence="4">CBS 10117</strain>
    </source>
</reference>
<evidence type="ECO:0000313" key="3">
    <source>
        <dbReference type="EMBL" id="OBR82326.1"/>
    </source>
</evidence>
<feature type="compositionally biased region" description="Low complexity" evidence="1">
    <location>
        <begin position="1"/>
        <end position="11"/>
    </location>
</feature>
<proteinExistence type="predicted"/>
<feature type="compositionally biased region" description="Low complexity" evidence="1">
    <location>
        <begin position="189"/>
        <end position="205"/>
    </location>
</feature>
<evidence type="ECO:0000259" key="2">
    <source>
        <dbReference type="SMART" id="SM00535"/>
    </source>
</evidence>
<dbReference type="InterPro" id="IPR040030">
    <property type="entry name" value="Ribosomal_mL57"/>
</dbReference>
<dbReference type="SMART" id="SM00535">
    <property type="entry name" value="RIBOc"/>
    <property type="match status" value="1"/>
</dbReference>
<dbReference type="EMBL" id="KI894035">
    <property type="protein sequence ID" value="OBR82326.1"/>
    <property type="molecule type" value="Genomic_DNA"/>
</dbReference>
<dbReference type="VEuPathDB" id="FungiDB:I303_07085"/>
<reference evidence="4" key="2">
    <citation type="submission" date="2013-07" db="EMBL/GenBank/DDBJ databases">
        <authorList>
            <consortium name="The Broad Institute Genome Sequencing Platform"/>
            <person name="Cuomo C."/>
            <person name="Litvintseva A."/>
            <person name="Chen Y."/>
            <person name="Heitman J."/>
            <person name="Sun S."/>
            <person name="Springer D."/>
            <person name="Dromer F."/>
            <person name="Young S.K."/>
            <person name="Zeng Q."/>
            <person name="Gargeya S."/>
            <person name="Fitzgerald M."/>
            <person name="Abouelleil A."/>
            <person name="Alvarado L."/>
            <person name="Berlin A.M."/>
            <person name="Chapman S.B."/>
            <person name="Dewar J."/>
            <person name="Goldberg J."/>
            <person name="Griggs A."/>
            <person name="Gujja S."/>
            <person name="Hansen M."/>
            <person name="Howarth C."/>
            <person name="Imamovic A."/>
            <person name="Larimer J."/>
            <person name="McCowan C."/>
            <person name="Murphy C."/>
            <person name="Pearson M."/>
            <person name="Priest M."/>
            <person name="Roberts A."/>
            <person name="Saif S."/>
            <person name="Shea T."/>
            <person name="Sykes S."/>
            <person name="Wortman J."/>
            <person name="Nusbaum C."/>
            <person name="Birren B."/>
        </authorList>
    </citation>
    <scope>NUCLEOTIDE SEQUENCE</scope>
    <source>
        <strain evidence="4">CBS 10117</strain>
    </source>
</reference>
<dbReference type="GO" id="GO:0003735">
    <property type="term" value="F:structural constituent of ribosome"/>
    <property type="evidence" value="ECO:0007669"/>
    <property type="project" value="InterPro"/>
</dbReference>
<gene>
    <name evidence="3" type="ORF">I303_07085</name>
    <name evidence="4" type="ORF">I303_108590</name>
</gene>
<dbReference type="OrthoDB" id="2281895at2759"/>
<evidence type="ECO:0000256" key="1">
    <source>
        <dbReference type="SAM" id="MobiDB-lite"/>
    </source>
</evidence>
<organism evidence="3">
    <name type="scientific">Kwoniella dejecticola CBS 10117</name>
    <dbReference type="NCBI Taxonomy" id="1296121"/>
    <lineage>
        <taxon>Eukaryota</taxon>
        <taxon>Fungi</taxon>
        <taxon>Dikarya</taxon>
        <taxon>Basidiomycota</taxon>
        <taxon>Agaricomycotina</taxon>
        <taxon>Tremellomycetes</taxon>
        <taxon>Tremellales</taxon>
        <taxon>Cryptococcaceae</taxon>
        <taxon>Kwoniella</taxon>
    </lineage>
</organism>
<sequence length="330" mass="36091">MAFASSSSSSSIMRSARQLARSGPAKPSRSLARSSIVPPPAASRPYSAAAAAYAEPSSSHIPSQSQPQAQAQSSLPPQSQPQTPNRRRNTSNYTRPSERSITPEEAQSFLSNLLGLPSDRQFSPELALQILTHKSYRYSHSVRHFNDASSASGLGLGLRSNEPHNSRLSFLGRRALQTYLSLFIHDSFSSTSTSTSTSNSDSATSGPRESLRTNAVDFLRGSSLEDRLDNLRDTRNLGRLVAPHWGVSDVTRWDRNETSRESGDLKILGMTIESILGGVFTEFGSPAAQRTFHSMILPHYIPQLKDPRLIERVLGLKDQVQSTSQGILRV</sequence>
<feature type="region of interest" description="Disordered" evidence="1">
    <location>
        <begin position="189"/>
        <end position="212"/>
    </location>
</feature>
<name>A0A1A5ZWY7_9TREE</name>
<dbReference type="RefSeq" id="XP_018260168.1">
    <property type="nucleotide sequence ID" value="XM_018410359.1"/>
</dbReference>
<dbReference type="GeneID" id="28970784"/>
<dbReference type="EMBL" id="CP144540">
    <property type="protein sequence ID" value="WWC65968.1"/>
    <property type="molecule type" value="Genomic_DNA"/>
</dbReference>
<dbReference type="AlphaFoldDB" id="A0A1A5ZWY7"/>
<dbReference type="PANTHER" id="PTHR28160">
    <property type="entry name" value="54S RIBOSOMAL PROTEIN L15, MITOCHONDRIAL"/>
    <property type="match status" value="1"/>
</dbReference>
<dbReference type="InterPro" id="IPR036389">
    <property type="entry name" value="RNase_III_sf"/>
</dbReference>